<feature type="transmembrane region" description="Helical" evidence="1">
    <location>
        <begin position="142"/>
        <end position="160"/>
    </location>
</feature>
<dbReference type="PANTHER" id="PTHR34989">
    <property type="entry name" value="PROTEIN HDED"/>
    <property type="match status" value="1"/>
</dbReference>
<dbReference type="InterPro" id="IPR005325">
    <property type="entry name" value="DUF308_memb"/>
</dbReference>
<keyword evidence="1" id="KW-0812">Transmembrane</keyword>
<gene>
    <name evidence="2" type="ORF">IV203_026385</name>
</gene>
<feature type="transmembrane region" description="Helical" evidence="1">
    <location>
        <begin position="81"/>
        <end position="104"/>
    </location>
</feature>
<feature type="transmembrane region" description="Helical" evidence="1">
    <location>
        <begin position="47"/>
        <end position="69"/>
    </location>
</feature>
<name>A0A9K3PXC1_9STRA</name>
<dbReference type="Proteomes" id="UP000693970">
    <property type="component" value="Unassembled WGS sequence"/>
</dbReference>
<keyword evidence="1" id="KW-0472">Membrane</keyword>
<evidence type="ECO:0000313" key="2">
    <source>
        <dbReference type="EMBL" id="KAG7363025.1"/>
    </source>
</evidence>
<feature type="transmembrane region" description="Helical" evidence="1">
    <location>
        <begin position="166"/>
        <end position="187"/>
    </location>
</feature>
<feature type="transmembrane region" description="Helical" evidence="1">
    <location>
        <begin position="22"/>
        <end position="41"/>
    </location>
</feature>
<proteinExistence type="predicted"/>
<dbReference type="PANTHER" id="PTHR34989:SF1">
    <property type="entry name" value="PROTEIN HDED"/>
    <property type="match status" value="1"/>
</dbReference>
<dbReference type="AlphaFoldDB" id="A0A9K3PXC1"/>
<comment type="caution">
    <text evidence="2">The sequence shown here is derived from an EMBL/GenBank/DDBJ whole genome shotgun (WGS) entry which is preliminary data.</text>
</comment>
<dbReference type="EMBL" id="JAGRRH010000010">
    <property type="protein sequence ID" value="KAG7363025.1"/>
    <property type="molecule type" value="Genomic_DNA"/>
</dbReference>
<organism evidence="2 3">
    <name type="scientific">Nitzschia inconspicua</name>
    <dbReference type="NCBI Taxonomy" id="303405"/>
    <lineage>
        <taxon>Eukaryota</taxon>
        <taxon>Sar</taxon>
        <taxon>Stramenopiles</taxon>
        <taxon>Ochrophyta</taxon>
        <taxon>Bacillariophyta</taxon>
        <taxon>Bacillariophyceae</taxon>
        <taxon>Bacillariophycidae</taxon>
        <taxon>Bacillariales</taxon>
        <taxon>Bacillariaceae</taxon>
        <taxon>Nitzschia</taxon>
    </lineage>
</organism>
<keyword evidence="3" id="KW-1185">Reference proteome</keyword>
<dbReference type="GO" id="GO:0005886">
    <property type="term" value="C:plasma membrane"/>
    <property type="evidence" value="ECO:0007669"/>
    <property type="project" value="TreeGrafter"/>
</dbReference>
<keyword evidence="1" id="KW-1133">Transmembrane helix</keyword>
<dbReference type="Pfam" id="PF03729">
    <property type="entry name" value="DUF308"/>
    <property type="match status" value="2"/>
</dbReference>
<dbReference type="OrthoDB" id="51065at2759"/>
<reference evidence="2" key="2">
    <citation type="submission" date="2021-04" db="EMBL/GenBank/DDBJ databases">
        <authorList>
            <person name="Podell S."/>
        </authorList>
    </citation>
    <scope>NUCLEOTIDE SEQUENCE</scope>
    <source>
        <strain evidence="2">Hildebrandi</strain>
    </source>
</reference>
<reference evidence="2" key="1">
    <citation type="journal article" date="2021" name="Sci. Rep.">
        <title>Diploid genomic architecture of Nitzschia inconspicua, an elite biomass production diatom.</title>
        <authorList>
            <person name="Oliver A."/>
            <person name="Podell S."/>
            <person name="Pinowska A."/>
            <person name="Traller J.C."/>
            <person name="Smith S.R."/>
            <person name="McClure R."/>
            <person name="Beliaev A."/>
            <person name="Bohutskyi P."/>
            <person name="Hill E.A."/>
            <person name="Rabines A."/>
            <person name="Zheng H."/>
            <person name="Allen L.Z."/>
            <person name="Kuo A."/>
            <person name="Grigoriev I.V."/>
            <person name="Allen A.E."/>
            <person name="Hazlebeck D."/>
            <person name="Allen E.E."/>
        </authorList>
    </citation>
    <scope>NUCLEOTIDE SEQUENCE</scope>
    <source>
        <strain evidence="2">Hildebrandi</strain>
    </source>
</reference>
<evidence type="ECO:0000313" key="3">
    <source>
        <dbReference type="Proteomes" id="UP000693970"/>
    </source>
</evidence>
<evidence type="ECO:0000256" key="1">
    <source>
        <dbReference type="SAM" id="Phobius"/>
    </source>
</evidence>
<accession>A0A9K3PXC1</accession>
<protein>
    <submittedName>
        <fullName evidence="2">Uncharacterized protein</fullName>
    </submittedName>
</protein>
<dbReference type="InterPro" id="IPR052712">
    <property type="entry name" value="Acid_resist_chaperone_HdeD"/>
</dbReference>
<feature type="transmembrane region" description="Helical" evidence="1">
    <location>
        <begin position="110"/>
        <end position="130"/>
    </location>
</feature>
<sequence length="212" mass="23030">MLQDEFEIAEVARALAPYWSAFVVRGVTLVGFGIFFLFFPATSWDTVSFVFGALSVTDATFNVIKAFVVTCCIEVENKCQVLLLFVLSAVCSAVIGLIAIFNPAATAEALLLLLALWFVLVGISQFWFACLMASEDDSQNSCCLGFIGILYAVTGVTLIMDLGGNVGFFILFVGLCLVIFGMQMIYFGMNLKQVYEAGGYTSLGEARRTTDV</sequence>